<comment type="subcellular location">
    <subcellularLocation>
        <location evidence="1 8">Cell outer membrane</location>
        <topology evidence="1 8">Multi-pass membrane protein</topology>
    </subcellularLocation>
</comment>
<evidence type="ECO:0000256" key="9">
    <source>
        <dbReference type="RuleBase" id="RU003357"/>
    </source>
</evidence>
<feature type="domain" description="TonB-dependent receptor plug" evidence="12">
    <location>
        <begin position="140"/>
        <end position="238"/>
    </location>
</feature>
<keyword evidence="10" id="KW-0732">Signal</keyword>
<keyword evidence="4 8" id="KW-0812">Transmembrane</keyword>
<evidence type="ECO:0000256" key="8">
    <source>
        <dbReference type="PROSITE-ProRule" id="PRU01360"/>
    </source>
</evidence>
<keyword evidence="5 9" id="KW-0798">TonB box</keyword>
<dbReference type="Gene3D" id="2.170.130.10">
    <property type="entry name" value="TonB-dependent receptor, plug domain"/>
    <property type="match status" value="1"/>
</dbReference>
<evidence type="ECO:0000256" key="3">
    <source>
        <dbReference type="ARBA" id="ARBA00022452"/>
    </source>
</evidence>
<evidence type="ECO:0000256" key="5">
    <source>
        <dbReference type="ARBA" id="ARBA00023077"/>
    </source>
</evidence>
<dbReference type="InterPro" id="IPR037066">
    <property type="entry name" value="Plug_dom_sf"/>
</dbReference>
<sequence length="828" mass="92941">MMKLKAFSFFALCVLFALPATAQINFSGYVVEKETGEPIEGVDIYNNDAGKSYATNKEGYFEIKDLPYGNLNLFFFKLGYKIINRTFVPDANNTAITIELEKLSEEMSEIAVIDQRDKVFAIKRLREVEGTSIYAGKKNEVISLDQMVANTSANNARQIYGQISGLNIFESNDAGLQLNIGGRGLDPNRSSNFNIRQNGYDISADVLGYPESYYTPPAEGLAEIQVIRGAASLQYGTQFGGLVNFKMKKPADDKRVEVTSRQSVGSNALFTSFNSVSGTSGKVGYYGYYNYKNGDGFRPNSGFESNNLYLYSDVQVSEKTNIALDFTYLNYLAQQPGGLTDAQFYRDPTVSNRTRNWFEVDWKLASLNVEHEFSYKTKLSFLVYGLDASRKSVGFRTNRVSQQDDPDAPRDLILGDFNNWGTEARFLNRYRIGNKNAVFLIGSKWYQSKNTSVQGPGTTSSKADFTLADEQFPNYPNQSDFTFPNRNLAVFGENIFYLQDNLSITPGFRFEYIRTQSRGTFKRVNFDLAGNPIQNQTFEDDRTFERHFVLLGAGVSYLPDSETELYGNFSQNYRSVTFNDIRIVNPTFQVDPDITDESGFTSDVGIRGRIGESVSYDIGGFGLLYDNRIGEVLRAETRINADGEKEETGRVVRYRGNIGQAFMYGLESLVEVNLLPLFGNENRDVKLSVFANTAITKSDYIDSEIPGVEGNQVEFVPLLNMKTGLNFGYQNLVGSIQYTYVSEQYTDASNAEQNFNDNQSGIRGAIPAYDVLDLSLSWTYRNFTIESGINNVLDSWYFTRRATGYPGPGIIPSPPRTFYATLQLQIGK</sequence>
<dbReference type="AlphaFoldDB" id="A0A9X2L286"/>
<evidence type="ECO:0000256" key="7">
    <source>
        <dbReference type="ARBA" id="ARBA00023237"/>
    </source>
</evidence>
<dbReference type="Pfam" id="PF13715">
    <property type="entry name" value="CarbopepD_reg_2"/>
    <property type="match status" value="1"/>
</dbReference>
<keyword evidence="14" id="KW-1185">Reference proteome</keyword>
<dbReference type="PANTHER" id="PTHR30442:SF0">
    <property type="entry name" value="FE(3+) DICITRATE TRANSPORT PROTEIN FECA"/>
    <property type="match status" value="1"/>
</dbReference>
<evidence type="ECO:0000256" key="2">
    <source>
        <dbReference type="ARBA" id="ARBA00022448"/>
    </source>
</evidence>
<name>A0A9X2L286_9BACT</name>
<keyword evidence="7 8" id="KW-0998">Cell outer membrane</keyword>
<dbReference type="SUPFAM" id="SSF49464">
    <property type="entry name" value="Carboxypeptidase regulatory domain-like"/>
    <property type="match status" value="1"/>
</dbReference>
<keyword evidence="3 8" id="KW-1134">Transmembrane beta strand</keyword>
<evidence type="ECO:0000259" key="12">
    <source>
        <dbReference type="Pfam" id="PF07715"/>
    </source>
</evidence>
<evidence type="ECO:0000313" key="14">
    <source>
        <dbReference type="Proteomes" id="UP001139125"/>
    </source>
</evidence>
<reference evidence="13" key="1">
    <citation type="submission" date="2022-06" db="EMBL/GenBank/DDBJ databases">
        <title>Gracilimonas sp. CAU 1638 isolated from sea sediment.</title>
        <authorList>
            <person name="Kim W."/>
        </authorList>
    </citation>
    <scope>NUCLEOTIDE SEQUENCE</scope>
    <source>
        <strain evidence="13">CAU 1638</strain>
    </source>
</reference>
<accession>A0A9X2L286</accession>
<dbReference type="InterPro" id="IPR000531">
    <property type="entry name" value="Beta-barrel_TonB"/>
</dbReference>
<proteinExistence type="inferred from homology"/>
<dbReference type="InterPro" id="IPR012910">
    <property type="entry name" value="Plug_dom"/>
</dbReference>
<dbReference type="Gene3D" id="2.40.170.20">
    <property type="entry name" value="TonB-dependent receptor, beta-barrel domain"/>
    <property type="match status" value="1"/>
</dbReference>
<evidence type="ECO:0000256" key="10">
    <source>
        <dbReference type="SAM" id="SignalP"/>
    </source>
</evidence>
<keyword evidence="6 8" id="KW-0472">Membrane</keyword>
<dbReference type="GO" id="GO:0009279">
    <property type="term" value="C:cell outer membrane"/>
    <property type="evidence" value="ECO:0007669"/>
    <property type="project" value="UniProtKB-SubCell"/>
</dbReference>
<evidence type="ECO:0000256" key="4">
    <source>
        <dbReference type="ARBA" id="ARBA00022692"/>
    </source>
</evidence>
<evidence type="ECO:0000256" key="1">
    <source>
        <dbReference type="ARBA" id="ARBA00004571"/>
    </source>
</evidence>
<dbReference type="Pfam" id="PF07715">
    <property type="entry name" value="Plug"/>
    <property type="match status" value="1"/>
</dbReference>
<dbReference type="GO" id="GO:0033214">
    <property type="term" value="P:siderophore-iron import into cell"/>
    <property type="evidence" value="ECO:0007669"/>
    <property type="project" value="TreeGrafter"/>
</dbReference>
<feature type="domain" description="TonB-dependent receptor-like beta-barrel" evidence="11">
    <location>
        <begin position="315"/>
        <end position="792"/>
    </location>
</feature>
<dbReference type="PANTHER" id="PTHR30442">
    <property type="entry name" value="IRON III DICITRATE TRANSPORT PROTEIN FECA"/>
    <property type="match status" value="1"/>
</dbReference>
<dbReference type="EMBL" id="JANDBC010000001">
    <property type="protein sequence ID" value="MCP9290718.1"/>
    <property type="molecule type" value="Genomic_DNA"/>
</dbReference>
<evidence type="ECO:0000256" key="6">
    <source>
        <dbReference type="ARBA" id="ARBA00023136"/>
    </source>
</evidence>
<keyword evidence="13" id="KW-0675">Receptor</keyword>
<keyword evidence="2 8" id="KW-0813">Transport</keyword>
<dbReference type="InterPro" id="IPR036942">
    <property type="entry name" value="Beta-barrel_TonB_sf"/>
</dbReference>
<feature type="signal peptide" evidence="10">
    <location>
        <begin position="1"/>
        <end position="22"/>
    </location>
</feature>
<dbReference type="Gene3D" id="2.60.40.1120">
    <property type="entry name" value="Carboxypeptidase-like, regulatory domain"/>
    <property type="match status" value="1"/>
</dbReference>
<feature type="chain" id="PRO_5040887177" evidence="10">
    <location>
        <begin position="23"/>
        <end position="828"/>
    </location>
</feature>
<dbReference type="Pfam" id="PF00593">
    <property type="entry name" value="TonB_dep_Rec_b-barrel"/>
    <property type="match status" value="1"/>
</dbReference>
<protein>
    <submittedName>
        <fullName evidence="13">TonB-dependent receptor</fullName>
    </submittedName>
</protein>
<dbReference type="SUPFAM" id="SSF56935">
    <property type="entry name" value="Porins"/>
    <property type="match status" value="1"/>
</dbReference>
<evidence type="ECO:0000259" key="11">
    <source>
        <dbReference type="Pfam" id="PF00593"/>
    </source>
</evidence>
<dbReference type="InterPro" id="IPR008969">
    <property type="entry name" value="CarboxyPept-like_regulatory"/>
</dbReference>
<dbReference type="PROSITE" id="PS52016">
    <property type="entry name" value="TONB_DEPENDENT_REC_3"/>
    <property type="match status" value="1"/>
</dbReference>
<comment type="similarity">
    <text evidence="8 9">Belongs to the TonB-dependent receptor family.</text>
</comment>
<dbReference type="Proteomes" id="UP001139125">
    <property type="component" value="Unassembled WGS sequence"/>
</dbReference>
<comment type="caution">
    <text evidence="13">The sequence shown here is derived from an EMBL/GenBank/DDBJ whole genome shotgun (WGS) entry which is preliminary data.</text>
</comment>
<gene>
    <name evidence="13" type="ORF">NM125_03855</name>
</gene>
<dbReference type="InterPro" id="IPR039426">
    <property type="entry name" value="TonB-dep_rcpt-like"/>
</dbReference>
<organism evidence="13 14">
    <name type="scientific">Gracilimonas sediminicola</name>
    <dbReference type="NCBI Taxonomy" id="2952158"/>
    <lineage>
        <taxon>Bacteria</taxon>
        <taxon>Pseudomonadati</taxon>
        <taxon>Balneolota</taxon>
        <taxon>Balneolia</taxon>
        <taxon>Balneolales</taxon>
        <taxon>Balneolaceae</taxon>
        <taxon>Gracilimonas</taxon>
    </lineage>
</organism>
<evidence type="ECO:0000313" key="13">
    <source>
        <dbReference type="EMBL" id="MCP9290718.1"/>
    </source>
</evidence>